<evidence type="ECO:0000256" key="1">
    <source>
        <dbReference type="ARBA" id="ARBA00009156"/>
    </source>
</evidence>
<dbReference type="InterPro" id="IPR043129">
    <property type="entry name" value="ATPase_NBD"/>
</dbReference>
<keyword evidence="3 8" id="KW-0808">Transferase</keyword>
<sequence length="496" mass="51812">MKKYLCGIDLGAGSLKVTIINAAGEVAGEAGAPVTTVVARPGWSEQDPGEWFAALCRAVPQALAAAGIGADEIAGVGVSAGAHIPVLTDEAGHVLRPAIMWNDQRSAAEAAALHARAGARIVEIGLNRVNPTWTLAMLAWLQNHEPEVMARVRRLYLAKDYLRFCLTGTWETDFSDAMGSLLAEDATRGWSAEICGLIGWDMARLPPIVEASSVVGGVLPAAAALCGLAAGTPVVCGANDTTVEFFGVGAVTPGMGGVKLATAGVLYLATQGPSVNPPISCYPHIMPGMYYTATGTNSCASAHRWLRDLMFAQGGFEEMDALAAGVRAGAEGLLFHPYLQGERSPYWDPLLRGDFIGLTISHGRAHFARALYEGIAFSIRDLLEAARGMGLGFGVIRLMGGGARSAAWRKIIADVTGLVVERTEAGDASFGAALMAGVGVGVFASPAQAVARCVRLLDVTAPDAGAHAMYDRLFGIYKDAQAGLVEVNHRLWDVGG</sequence>
<dbReference type="InterPro" id="IPR006000">
    <property type="entry name" value="Xylulokinase"/>
</dbReference>
<keyword evidence="5 8" id="KW-0418">Kinase</keyword>
<dbReference type="RefSeq" id="WP_284258439.1">
    <property type="nucleotide sequence ID" value="NZ_BSOS01000067.1"/>
</dbReference>
<evidence type="ECO:0000313" key="13">
    <source>
        <dbReference type="Proteomes" id="UP001156641"/>
    </source>
</evidence>
<dbReference type="Pfam" id="PF00370">
    <property type="entry name" value="FGGY_N"/>
    <property type="match status" value="1"/>
</dbReference>
<feature type="domain" description="Carbohydrate kinase FGGY N-terminal" evidence="10">
    <location>
        <begin position="4"/>
        <end position="247"/>
    </location>
</feature>
<dbReference type="InterPro" id="IPR018483">
    <property type="entry name" value="Carb_kinase_FGGY_CS"/>
</dbReference>
<dbReference type="NCBIfam" id="TIGR01312">
    <property type="entry name" value="XylB"/>
    <property type="match status" value="1"/>
</dbReference>
<comment type="caution">
    <text evidence="12">The sequence shown here is derived from an EMBL/GenBank/DDBJ whole genome shotgun (WGS) entry which is preliminary data.</text>
</comment>
<comment type="catalytic activity">
    <reaction evidence="9">
        <text>D-xylulose + ATP = D-xylulose 5-phosphate + ADP + H(+)</text>
        <dbReference type="Rhea" id="RHEA:10964"/>
        <dbReference type="ChEBI" id="CHEBI:15378"/>
        <dbReference type="ChEBI" id="CHEBI:17140"/>
        <dbReference type="ChEBI" id="CHEBI:30616"/>
        <dbReference type="ChEBI" id="CHEBI:57737"/>
        <dbReference type="ChEBI" id="CHEBI:456216"/>
        <dbReference type="EC" id="2.7.1.17"/>
    </reaction>
</comment>
<dbReference type="Proteomes" id="UP001156641">
    <property type="component" value="Unassembled WGS sequence"/>
</dbReference>
<dbReference type="InterPro" id="IPR050406">
    <property type="entry name" value="FGGY_Carb_Kinase"/>
</dbReference>
<evidence type="ECO:0000256" key="6">
    <source>
        <dbReference type="ARBA" id="ARBA00022840"/>
    </source>
</evidence>
<name>A0ABQ6A8Q7_9PROT</name>
<dbReference type="SUPFAM" id="SSF53067">
    <property type="entry name" value="Actin-like ATPase domain"/>
    <property type="match status" value="2"/>
</dbReference>
<keyword evidence="2 9" id="KW-0859">Xylose metabolism</keyword>
<dbReference type="Gene3D" id="3.30.420.40">
    <property type="match status" value="2"/>
</dbReference>
<dbReference type="PROSITE" id="PS00445">
    <property type="entry name" value="FGGY_KINASES_2"/>
    <property type="match status" value="1"/>
</dbReference>
<reference evidence="13" key="1">
    <citation type="journal article" date="2019" name="Int. J. Syst. Evol. Microbiol.">
        <title>The Global Catalogue of Microorganisms (GCM) 10K type strain sequencing project: providing services to taxonomists for standard genome sequencing and annotation.</title>
        <authorList>
            <consortium name="The Broad Institute Genomics Platform"/>
            <consortium name="The Broad Institute Genome Sequencing Center for Infectious Disease"/>
            <person name="Wu L."/>
            <person name="Ma J."/>
        </authorList>
    </citation>
    <scope>NUCLEOTIDE SEQUENCE [LARGE SCALE GENOMIC DNA]</scope>
    <source>
        <strain evidence="13">NBRC 112502</strain>
    </source>
</reference>
<dbReference type="PIRSF" id="PIRSF000538">
    <property type="entry name" value="GlpK"/>
    <property type="match status" value="1"/>
</dbReference>
<evidence type="ECO:0000256" key="3">
    <source>
        <dbReference type="ARBA" id="ARBA00022679"/>
    </source>
</evidence>
<organism evidence="12 13">
    <name type="scientific">Acidocella aquatica</name>
    <dbReference type="NCBI Taxonomy" id="1922313"/>
    <lineage>
        <taxon>Bacteria</taxon>
        <taxon>Pseudomonadati</taxon>
        <taxon>Pseudomonadota</taxon>
        <taxon>Alphaproteobacteria</taxon>
        <taxon>Acetobacterales</taxon>
        <taxon>Acidocellaceae</taxon>
        <taxon>Acidocella</taxon>
    </lineage>
</organism>
<keyword evidence="7 9" id="KW-0119">Carbohydrate metabolism</keyword>
<keyword evidence="6 9" id="KW-0067">ATP-binding</keyword>
<evidence type="ECO:0000256" key="2">
    <source>
        <dbReference type="ARBA" id="ARBA00022629"/>
    </source>
</evidence>
<protein>
    <recommendedName>
        <fullName evidence="9">Xylulose kinase</fullName>
        <shortName evidence="9">Xylulokinase</shortName>
        <ecNumber evidence="9">2.7.1.17</ecNumber>
    </recommendedName>
</protein>
<dbReference type="InterPro" id="IPR018484">
    <property type="entry name" value="FGGY_N"/>
</dbReference>
<evidence type="ECO:0000259" key="10">
    <source>
        <dbReference type="Pfam" id="PF00370"/>
    </source>
</evidence>
<evidence type="ECO:0000256" key="4">
    <source>
        <dbReference type="ARBA" id="ARBA00022741"/>
    </source>
</evidence>
<accession>A0ABQ6A8Q7</accession>
<gene>
    <name evidence="9" type="primary">xylB</name>
    <name evidence="12" type="ORF">GCM10010909_23740</name>
</gene>
<feature type="domain" description="Carbohydrate kinase FGGY C-terminal" evidence="11">
    <location>
        <begin position="280"/>
        <end position="438"/>
    </location>
</feature>
<dbReference type="InterPro" id="IPR018485">
    <property type="entry name" value="FGGY_C"/>
</dbReference>
<dbReference type="PANTHER" id="PTHR43095:SF5">
    <property type="entry name" value="XYLULOSE KINASE"/>
    <property type="match status" value="1"/>
</dbReference>
<dbReference type="PANTHER" id="PTHR43095">
    <property type="entry name" value="SUGAR KINASE"/>
    <property type="match status" value="1"/>
</dbReference>
<keyword evidence="4 9" id="KW-0547">Nucleotide-binding</keyword>
<dbReference type="EMBL" id="BSOS01000067">
    <property type="protein sequence ID" value="GLR67693.1"/>
    <property type="molecule type" value="Genomic_DNA"/>
</dbReference>
<dbReference type="Pfam" id="PF02782">
    <property type="entry name" value="FGGY_C"/>
    <property type="match status" value="1"/>
</dbReference>
<evidence type="ECO:0000256" key="9">
    <source>
        <dbReference type="RuleBase" id="RU364073"/>
    </source>
</evidence>
<evidence type="ECO:0000259" key="11">
    <source>
        <dbReference type="Pfam" id="PF02782"/>
    </source>
</evidence>
<proteinExistence type="inferred from homology"/>
<keyword evidence="13" id="KW-1185">Reference proteome</keyword>
<evidence type="ECO:0000256" key="7">
    <source>
        <dbReference type="ARBA" id="ARBA00023277"/>
    </source>
</evidence>
<evidence type="ECO:0000256" key="8">
    <source>
        <dbReference type="RuleBase" id="RU003733"/>
    </source>
</evidence>
<evidence type="ECO:0000256" key="5">
    <source>
        <dbReference type="ARBA" id="ARBA00022777"/>
    </source>
</evidence>
<dbReference type="CDD" id="cd07808">
    <property type="entry name" value="ASKHA_NBD_FGGY_EcXK-like"/>
    <property type="match status" value="1"/>
</dbReference>
<dbReference type="InterPro" id="IPR000577">
    <property type="entry name" value="Carb_kinase_FGGY"/>
</dbReference>
<evidence type="ECO:0000313" key="12">
    <source>
        <dbReference type="EMBL" id="GLR67693.1"/>
    </source>
</evidence>
<comment type="similarity">
    <text evidence="1 8">Belongs to the FGGY kinase family.</text>
</comment>
<dbReference type="EC" id="2.7.1.17" evidence="9"/>